<dbReference type="Proteomes" id="UP001139353">
    <property type="component" value="Unassembled WGS sequence"/>
</dbReference>
<evidence type="ECO:0000313" key="2">
    <source>
        <dbReference type="EMBL" id="MCK9686723.1"/>
    </source>
</evidence>
<dbReference type="AlphaFoldDB" id="A0A9X1YIE2"/>
<keyword evidence="3" id="KW-1185">Reference proteome</keyword>
<keyword evidence="1" id="KW-0812">Transmembrane</keyword>
<dbReference type="EMBL" id="JAJLJH010000003">
    <property type="protein sequence ID" value="MCK9686723.1"/>
    <property type="molecule type" value="Genomic_DNA"/>
</dbReference>
<comment type="caution">
    <text evidence="2">The sequence shown here is derived from an EMBL/GenBank/DDBJ whole genome shotgun (WGS) entry which is preliminary data.</text>
</comment>
<evidence type="ECO:0000313" key="3">
    <source>
        <dbReference type="Proteomes" id="UP001139353"/>
    </source>
</evidence>
<gene>
    <name evidence="2" type="ORF">LPC04_13495</name>
</gene>
<feature type="transmembrane region" description="Helical" evidence="1">
    <location>
        <begin position="48"/>
        <end position="68"/>
    </location>
</feature>
<proteinExistence type="predicted"/>
<evidence type="ECO:0000256" key="1">
    <source>
        <dbReference type="SAM" id="Phobius"/>
    </source>
</evidence>
<name>A0A9X1YIE2_9BURK</name>
<dbReference type="RefSeq" id="WP_275682764.1">
    <property type="nucleotide sequence ID" value="NZ_JAJLJH010000003.1"/>
</dbReference>
<keyword evidence="1" id="KW-0472">Membrane</keyword>
<reference evidence="2" key="1">
    <citation type="submission" date="2021-11" db="EMBL/GenBank/DDBJ databases">
        <title>BS-T2-15 a new species belonging to the Comamonadaceae family isolated from the soil of a French oak forest.</title>
        <authorList>
            <person name="Mieszkin S."/>
            <person name="Alain K."/>
        </authorList>
    </citation>
    <scope>NUCLEOTIDE SEQUENCE</scope>
    <source>
        <strain evidence="2">BS-T2-15</strain>
    </source>
</reference>
<organism evidence="2 3">
    <name type="scientific">Scleromatobacter humisilvae</name>
    <dbReference type="NCBI Taxonomy" id="2897159"/>
    <lineage>
        <taxon>Bacteria</taxon>
        <taxon>Pseudomonadati</taxon>
        <taxon>Pseudomonadota</taxon>
        <taxon>Betaproteobacteria</taxon>
        <taxon>Burkholderiales</taxon>
        <taxon>Sphaerotilaceae</taxon>
        <taxon>Scleromatobacter</taxon>
    </lineage>
</organism>
<sequence>MRADSTWWREARGRLARWGAREVAAVLGFWALLSAVGMFHGWGAWSLLSLPLFAGVVAALAWLTLALLRPVPRFVPGRPHKIRYSSTQRRVTTQATLSLADGAATAAWYVFEEDGDDERVLQRGEAPLDVAAFRAIWRRARATRALKPFAIRNRSGGRSSGRDVVLSFHVEDDGGNAFATFVMPRQDVPGGVADLLARIRATMPAD</sequence>
<protein>
    <submittedName>
        <fullName evidence="2">Uncharacterized protein</fullName>
    </submittedName>
</protein>
<keyword evidence="1" id="KW-1133">Transmembrane helix</keyword>
<accession>A0A9X1YIE2</accession>
<feature type="transmembrane region" description="Helical" evidence="1">
    <location>
        <begin position="21"/>
        <end position="42"/>
    </location>
</feature>